<feature type="region of interest" description="Disordered" evidence="1">
    <location>
        <begin position="29"/>
        <end position="55"/>
    </location>
</feature>
<evidence type="ECO:0000256" key="1">
    <source>
        <dbReference type="SAM" id="MobiDB-lite"/>
    </source>
</evidence>
<dbReference type="RefSeq" id="WP_237891987.1">
    <property type="nucleotide sequence ID" value="NZ_JAKLTY010000044.1"/>
</dbReference>
<evidence type="ECO:0000313" key="3">
    <source>
        <dbReference type="Proteomes" id="UP001139054"/>
    </source>
</evidence>
<dbReference type="AlphaFoldDB" id="A0A9X1RH41"/>
<comment type="caution">
    <text evidence="2">The sequence shown here is derived from an EMBL/GenBank/DDBJ whole genome shotgun (WGS) entry which is preliminary data.</text>
</comment>
<gene>
    <name evidence="2" type="ORF">L6654_38865</name>
</gene>
<organism evidence="2 3">
    <name type="scientific">Bradyrhizobium zhengyangense</name>
    <dbReference type="NCBI Taxonomy" id="2911009"/>
    <lineage>
        <taxon>Bacteria</taxon>
        <taxon>Pseudomonadati</taxon>
        <taxon>Pseudomonadota</taxon>
        <taxon>Alphaproteobacteria</taxon>
        <taxon>Hyphomicrobiales</taxon>
        <taxon>Nitrobacteraceae</taxon>
        <taxon>Bradyrhizobium</taxon>
    </lineage>
</organism>
<protein>
    <submittedName>
        <fullName evidence="2">Uncharacterized protein</fullName>
    </submittedName>
</protein>
<evidence type="ECO:0000313" key="2">
    <source>
        <dbReference type="EMBL" id="MCG2632571.1"/>
    </source>
</evidence>
<reference evidence="2" key="1">
    <citation type="submission" date="2022-01" db="EMBL/GenBank/DDBJ databases">
        <title>Genome sequnece data of strain Bradyrhizobium sp. nov.</title>
        <authorList>
            <person name="Zhang J."/>
        </authorList>
    </citation>
    <scope>NUCLEOTIDE SEQUENCE</scope>
    <source>
        <strain evidence="2">WYCCWR 13023</strain>
    </source>
</reference>
<dbReference type="Proteomes" id="UP001139054">
    <property type="component" value="Unassembled WGS sequence"/>
</dbReference>
<proteinExistence type="predicted"/>
<dbReference type="EMBL" id="JAKLTY010000044">
    <property type="protein sequence ID" value="MCG2632571.1"/>
    <property type="molecule type" value="Genomic_DNA"/>
</dbReference>
<accession>A0A9X1RH41</accession>
<name>A0A9X1RH41_9BRAD</name>
<sequence length="82" mass="9344">MRTRSKGPGRQREPGWREAIDLAQVSDVEAANPTAMKKPADQVQRSNSNSRKARLEEARRAAEEYAADVREIIRKLRARLLD</sequence>